<evidence type="ECO:0000313" key="3">
    <source>
        <dbReference type="Proteomes" id="UP000051886"/>
    </source>
</evidence>
<evidence type="ECO:0000259" key="1">
    <source>
        <dbReference type="PROSITE" id="PS50943"/>
    </source>
</evidence>
<sequence>MVQGGDIVYNGRYCESTITNDQKREKNLHFIERKIHMINGELIRRKRKELKMSQVELAEGITSQGMISQIETCSSIPSGETLEKIVTRLNLSFSEIIQVKEYVDPDEIIQDVNLHLIHQQFESAQKILKKITTDTYLTEQQQLWYDFVQACIFAHLGGTQSDMIFTYNRFLQGDQEKLGVLLPLVFSELGIEYLYANKTGPAQYYIDAAQDAFKEYSPRKYQYAALQIWSNASYFYLVTKQYQKAIRFARSGIELAQQALIFGPVDKLYSNLAFALAGKNGKWNSDSIRALYVAYIFSDRINDQAVRQVVSDALSQQGITVFD</sequence>
<dbReference type="Pfam" id="PF01381">
    <property type="entry name" value="HTH_3"/>
    <property type="match status" value="1"/>
</dbReference>
<dbReference type="Gene3D" id="1.25.40.10">
    <property type="entry name" value="Tetratricopeptide repeat domain"/>
    <property type="match status" value="1"/>
</dbReference>
<reference evidence="2 3" key="1">
    <citation type="journal article" date="2015" name="Genome Announc.">
        <title>Expanding the biotechnology potential of lactobacilli through comparative genomics of 213 strains and associated genera.</title>
        <authorList>
            <person name="Sun Z."/>
            <person name="Harris H.M."/>
            <person name="McCann A."/>
            <person name="Guo C."/>
            <person name="Argimon S."/>
            <person name="Zhang W."/>
            <person name="Yang X."/>
            <person name="Jeffery I.B."/>
            <person name="Cooney J.C."/>
            <person name="Kagawa T.F."/>
            <person name="Liu W."/>
            <person name="Song Y."/>
            <person name="Salvetti E."/>
            <person name="Wrobel A."/>
            <person name="Rasinkangas P."/>
            <person name="Parkhill J."/>
            <person name="Rea M.C."/>
            <person name="O'Sullivan O."/>
            <person name="Ritari J."/>
            <person name="Douillard F.P."/>
            <person name="Paul Ross R."/>
            <person name="Yang R."/>
            <person name="Briner A.E."/>
            <person name="Felis G.E."/>
            <person name="de Vos W.M."/>
            <person name="Barrangou R."/>
            <person name="Klaenhammer T.R."/>
            <person name="Caufield P.W."/>
            <person name="Cui Y."/>
            <person name="Zhang H."/>
            <person name="O'Toole P.W."/>
        </authorList>
    </citation>
    <scope>NUCLEOTIDE SEQUENCE [LARGE SCALE GENOMIC DNA]</scope>
    <source>
        <strain evidence="2 3">NBRC 103219</strain>
    </source>
</reference>
<dbReference type="CDD" id="cd00093">
    <property type="entry name" value="HTH_XRE"/>
    <property type="match status" value="1"/>
</dbReference>
<dbReference type="PROSITE" id="PS50943">
    <property type="entry name" value="HTH_CROC1"/>
    <property type="match status" value="1"/>
</dbReference>
<dbReference type="SUPFAM" id="SSF48452">
    <property type="entry name" value="TPR-like"/>
    <property type="match status" value="1"/>
</dbReference>
<dbReference type="InterPro" id="IPR010982">
    <property type="entry name" value="Lambda_DNA-bd_dom_sf"/>
</dbReference>
<keyword evidence="3" id="KW-1185">Reference proteome</keyword>
<dbReference type="STRING" id="449659.IV66_GL001726"/>
<evidence type="ECO:0000313" key="2">
    <source>
        <dbReference type="EMBL" id="KRO02056.1"/>
    </source>
</evidence>
<dbReference type="PATRIC" id="fig|449659.4.peg.1762"/>
<accession>A0A0R2LK59</accession>
<proteinExistence type="predicted"/>
<dbReference type="InterPro" id="IPR001387">
    <property type="entry name" value="Cro/C1-type_HTH"/>
</dbReference>
<dbReference type="InterPro" id="IPR053163">
    <property type="entry name" value="HTH-type_regulator_Rgg"/>
</dbReference>
<feature type="domain" description="HTH cro/C1-type" evidence="1">
    <location>
        <begin position="43"/>
        <end position="96"/>
    </location>
</feature>
<dbReference type="PANTHER" id="PTHR37038">
    <property type="entry name" value="TRANSCRIPTIONAL REGULATOR-RELATED"/>
    <property type="match status" value="1"/>
</dbReference>
<name>A0A0R2LK59_9LACO</name>
<dbReference type="Proteomes" id="UP000051886">
    <property type="component" value="Unassembled WGS sequence"/>
</dbReference>
<dbReference type="GO" id="GO:0003677">
    <property type="term" value="F:DNA binding"/>
    <property type="evidence" value="ECO:0007669"/>
    <property type="project" value="InterPro"/>
</dbReference>
<dbReference type="AlphaFoldDB" id="A0A0R2LK59"/>
<dbReference type="SUPFAM" id="SSF47413">
    <property type="entry name" value="lambda repressor-like DNA-binding domains"/>
    <property type="match status" value="1"/>
</dbReference>
<protein>
    <submittedName>
        <fullName evidence="2">XRE family transcriptional regulator</fullName>
    </submittedName>
</protein>
<dbReference type="EMBL" id="JQCN01000004">
    <property type="protein sequence ID" value="KRO02056.1"/>
    <property type="molecule type" value="Genomic_DNA"/>
</dbReference>
<dbReference type="InterPro" id="IPR011990">
    <property type="entry name" value="TPR-like_helical_dom_sf"/>
</dbReference>
<gene>
    <name evidence="2" type="ORF">IV66_GL001726</name>
</gene>
<organism evidence="2 3">
    <name type="scientific">Ligilactobacillus pobuzihii</name>
    <dbReference type="NCBI Taxonomy" id="449659"/>
    <lineage>
        <taxon>Bacteria</taxon>
        <taxon>Bacillati</taxon>
        <taxon>Bacillota</taxon>
        <taxon>Bacilli</taxon>
        <taxon>Lactobacillales</taxon>
        <taxon>Lactobacillaceae</taxon>
        <taxon>Ligilactobacillus</taxon>
    </lineage>
</organism>
<comment type="caution">
    <text evidence="2">The sequence shown here is derived from an EMBL/GenBank/DDBJ whole genome shotgun (WGS) entry which is preliminary data.</text>
</comment>
<dbReference type="SMART" id="SM00530">
    <property type="entry name" value="HTH_XRE"/>
    <property type="match status" value="1"/>
</dbReference>